<reference evidence="4 5" key="1">
    <citation type="submission" date="2019-06" db="EMBL/GenBank/DDBJ databases">
        <title>Genome sequence of Ureibacillus terrenus.</title>
        <authorList>
            <person name="Maclea K.S."/>
            <person name="Simoes M."/>
        </authorList>
    </citation>
    <scope>NUCLEOTIDE SEQUENCE [LARGE SCALE GENOMIC DNA]</scope>
    <source>
        <strain evidence="4 5">ATCC BAA-384</strain>
    </source>
</reference>
<evidence type="ECO:0000313" key="5">
    <source>
        <dbReference type="Proteomes" id="UP000315753"/>
    </source>
</evidence>
<dbReference type="EMBL" id="VIGD01000011">
    <property type="protein sequence ID" value="TQE90490.1"/>
    <property type="molecule type" value="Genomic_DNA"/>
</dbReference>
<evidence type="ECO:0000313" key="4">
    <source>
        <dbReference type="EMBL" id="TQE90490.1"/>
    </source>
</evidence>
<feature type="region of interest" description="Disordered" evidence="3">
    <location>
        <begin position="1"/>
        <end position="20"/>
    </location>
</feature>
<keyword evidence="2" id="KW-0175">Coiled coil</keyword>
<protein>
    <submittedName>
        <fullName evidence="4">Toxic anion resistance protein</fullName>
    </submittedName>
</protein>
<comment type="caution">
    <text evidence="4">The sequence shown here is derived from an EMBL/GenBank/DDBJ whole genome shotgun (WGS) entry which is preliminary data.</text>
</comment>
<evidence type="ECO:0000256" key="3">
    <source>
        <dbReference type="SAM" id="MobiDB-lite"/>
    </source>
</evidence>
<keyword evidence="5" id="KW-1185">Reference proteome</keyword>
<organism evidence="4 5">
    <name type="scientific">Ureibacillus terrenus</name>
    <dbReference type="NCBI Taxonomy" id="118246"/>
    <lineage>
        <taxon>Bacteria</taxon>
        <taxon>Bacillati</taxon>
        <taxon>Bacillota</taxon>
        <taxon>Bacilli</taxon>
        <taxon>Bacillales</taxon>
        <taxon>Caryophanaceae</taxon>
        <taxon>Ureibacillus</taxon>
    </lineage>
</organism>
<feature type="coiled-coil region" evidence="2">
    <location>
        <begin position="128"/>
        <end position="194"/>
    </location>
</feature>
<dbReference type="PANTHER" id="PTHR38432">
    <property type="entry name" value="TELA-LIKE PROTEIN SAOUHSC_01408"/>
    <property type="match status" value="1"/>
</dbReference>
<name>A0A540V151_9BACL</name>
<proteinExistence type="inferred from homology"/>
<gene>
    <name evidence="4" type="ORF">FKZ59_09450</name>
</gene>
<dbReference type="AlphaFoldDB" id="A0A540V151"/>
<sequence length="355" mass="41422">MIGKKSSEKTAESVSKSKSSFSIAEAKFFPALNQEERSEALFLASQLDTRYETILRFGEEVQKSLKDFTHQLLVQVQRNDTSPIREILSNLVEQLDSINLEGITDQRKGFFRKLFKPKASIQQIISQYNRLSKQIDRLTIHLKRAQENLLKDNALLNQLYERNEDYFHRINLYIAALEMKKMDLLKELKILEHQLDDRDNPMFEQKLSDLQNAIEWLDRRMYDLQLSREIAIQTAPQIRMIQSTNEMLIEKIQSSILSTIPLWQSQISMLVNLNRQHRANETGKSLGSASEMITRKNSEMMGLSVEKKFGPEELTHLKETQEQLMESIAETLRIHDDRSEKQQTFKKTMQDIGTI</sequence>
<dbReference type="OrthoDB" id="9768858at2"/>
<evidence type="ECO:0000256" key="1">
    <source>
        <dbReference type="ARBA" id="ARBA00005541"/>
    </source>
</evidence>
<accession>A0A540V151</accession>
<feature type="compositionally biased region" description="Basic and acidic residues" evidence="3">
    <location>
        <begin position="1"/>
        <end position="11"/>
    </location>
</feature>
<dbReference type="Pfam" id="PF05816">
    <property type="entry name" value="TelA"/>
    <property type="match status" value="1"/>
</dbReference>
<dbReference type="Proteomes" id="UP000315753">
    <property type="component" value="Unassembled WGS sequence"/>
</dbReference>
<dbReference type="InterPro" id="IPR008863">
    <property type="entry name" value="Toxic_anion-R_TelA"/>
</dbReference>
<evidence type="ECO:0000256" key="2">
    <source>
        <dbReference type="SAM" id="Coils"/>
    </source>
</evidence>
<comment type="similarity">
    <text evidence="1">Belongs to the TelA family.</text>
</comment>
<dbReference type="PANTHER" id="PTHR38432:SF1">
    <property type="entry name" value="TELA-LIKE PROTEIN SAOUHSC_01408"/>
    <property type="match status" value="1"/>
</dbReference>
<dbReference type="RefSeq" id="WP_141602517.1">
    <property type="nucleotide sequence ID" value="NZ_JARMSC010000027.1"/>
</dbReference>